<feature type="domain" description="Double zinc ribbon" evidence="3">
    <location>
        <begin position="12"/>
        <end position="70"/>
    </location>
</feature>
<dbReference type="InterPro" id="IPR051910">
    <property type="entry name" value="ComF/GntX_DNA_util-trans"/>
</dbReference>
<evidence type="ECO:0000313" key="4">
    <source>
        <dbReference type="EMBL" id="MBB5718118.1"/>
    </source>
</evidence>
<dbReference type="PANTHER" id="PTHR47505:SF1">
    <property type="entry name" value="DNA UTILIZATION PROTEIN YHGH"/>
    <property type="match status" value="1"/>
</dbReference>
<dbReference type="InterPro" id="IPR029057">
    <property type="entry name" value="PRTase-like"/>
</dbReference>
<dbReference type="AlphaFoldDB" id="A0A840YWT3"/>
<sequence length="244" mass="25748">MPLLTAPLRAVADYALPPRCPSCGAITQGDHRLCAPCWGALTFLGDPACAACRLPFEYDRGEGAWCAMCMADPPLHAGIHAAVAYDDVAAAMILKLKYGGRMAIADTVARLIRPHVPDDIDLIVPVPLHRRRIWSRGFNQAALIAGALGKANGVSVALDILRRTRATPVLRGMAARARAKALAGAFALAPAAAERVKGRRLLLVDDVYTSGATTNACIRVLRRAGAQSVAIAAWARVLPDTGGD</sequence>
<evidence type="ECO:0000259" key="2">
    <source>
        <dbReference type="Pfam" id="PF00156"/>
    </source>
</evidence>
<dbReference type="InterPro" id="IPR044005">
    <property type="entry name" value="DZR_2"/>
</dbReference>
<accession>A0A840YWT3</accession>
<dbReference type="PANTHER" id="PTHR47505">
    <property type="entry name" value="DNA UTILIZATION PROTEIN YHGH"/>
    <property type="match status" value="1"/>
</dbReference>
<comment type="similarity">
    <text evidence="1">Belongs to the ComF/GntX family.</text>
</comment>
<name>A0A840YWT3_9SPHN</name>
<dbReference type="Pfam" id="PF00156">
    <property type="entry name" value="Pribosyltran"/>
    <property type="match status" value="1"/>
</dbReference>
<dbReference type="Gene3D" id="3.40.50.2020">
    <property type="match status" value="1"/>
</dbReference>
<comment type="caution">
    <text evidence="4">The sequence shown here is derived from an EMBL/GenBank/DDBJ whole genome shotgun (WGS) entry which is preliminary data.</text>
</comment>
<dbReference type="InterPro" id="IPR000836">
    <property type="entry name" value="PRTase_dom"/>
</dbReference>
<dbReference type="EMBL" id="JACIJI010000001">
    <property type="protein sequence ID" value="MBB5718118.1"/>
    <property type="molecule type" value="Genomic_DNA"/>
</dbReference>
<evidence type="ECO:0000259" key="3">
    <source>
        <dbReference type="Pfam" id="PF18912"/>
    </source>
</evidence>
<dbReference type="SUPFAM" id="SSF53271">
    <property type="entry name" value="PRTase-like"/>
    <property type="match status" value="1"/>
</dbReference>
<evidence type="ECO:0000313" key="5">
    <source>
        <dbReference type="Proteomes" id="UP000554342"/>
    </source>
</evidence>
<protein>
    <submittedName>
        <fullName evidence="4">ComF family protein</fullName>
    </submittedName>
</protein>
<dbReference type="Proteomes" id="UP000554342">
    <property type="component" value="Unassembled WGS sequence"/>
</dbReference>
<proteinExistence type="inferred from homology"/>
<reference evidence="4 5" key="1">
    <citation type="submission" date="2020-08" db="EMBL/GenBank/DDBJ databases">
        <title>Genomic Encyclopedia of Type Strains, Phase IV (KMG-IV): sequencing the most valuable type-strain genomes for metagenomic binning, comparative biology and taxonomic classification.</title>
        <authorList>
            <person name="Goeker M."/>
        </authorList>
    </citation>
    <scope>NUCLEOTIDE SEQUENCE [LARGE SCALE GENOMIC DNA]</scope>
    <source>
        <strain evidence="4 5">DSM 27203</strain>
    </source>
</reference>
<dbReference type="Pfam" id="PF18912">
    <property type="entry name" value="DZR_2"/>
    <property type="match status" value="1"/>
</dbReference>
<gene>
    <name evidence="4" type="ORF">FHR23_001025</name>
</gene>
<organism evidence="4 5">
    <name type="scientific">Stakelama sediminis</name>
    <dbReference type="NCBI Taxonomy" id="463200"/>
    <lineage>
        <taxon>Bacteria</taxon>
        <taxon>Pseudomonadati</taxon>
        <taxon>Pseudomonadota</taxon>
        <taxon>Alphaproteobacteria</taxon>
        <taxon>Sphingomonadales</taxon>
        <taxon>Sphingomonadaceae</taxon>
        <taxon>Stakelama</taxon>
    </lineage>
</organism>
<dbReference type="RefSeq" id="WP_184001797.1">
    <property type="nucleotide sequence ID" value="NZ_BAABIF010000004.1"/>
</dbReference>
<dbReference type="CDD" id="cd06223">
    <property type="entry name" value="PRTases_typeI"/>
    <property type="match status" value="1"/>
</dbReference>
<evidence type="ECO:0000256" key="1">
    <source>
        <dbReference type="ARBA" id="ARBA00008007"/>
    </source>
</evidence>
<feature type="domain" description="Phosphoribosyltransferase" evidence="2">
    <location>
        <begin position="155"/>
        <end position="234"/>
    </location>
</feature>
<keyword evidence="5" id="KW-1185">Reference proteome</keyword>